<evidence type="ECO:0000256" key="1">
    <source>
        <dbReference type="SAM" id="MobiDB-lite"/>
    </source>
</evidence>
<dbReference type="InParanoid" id="A0A2H3CTD3"/>
<proteinExistence type="predicted"/>
<dbReference type="EMBL" id="KZ293685">
    <property type="protein sequence ID" value="PBK86329.1"/>
    <property type="molecule type" value="Genomic_DNA"/>
</dbReference>
<feature type="compositionally biased region" description="Polar residues" evidence="1">
    <location>
        <begin position="19"/>
        <end position="43"/>
    </location>
</feature>
<dbReference type="STRING" id="47427.A0A2H3CTD3"/>
<protein>
    <submittedName>
        <fullName evidence="2">Uncharacterized protein</fullName>
    </submittedName>
</protein>
<reference evidence="3" key="1">
    <citation type="journal article" date="2017" name="Nat. Ecol. Evol.">
        <title>Genome expansion and lineage-specific genetic innovations in the forest pathogenic fungi Armillaria.</title>
        <authorList>
            <person name="Sipos G."/>
            <person name="Prasanna A.N."/>
            <person name="Walter M.C."/>
            <person name="O'Connor E."/>
            <person name="Balint B."/>
            <person name="Krizsan K."/>
            <person name="Kiss B."/>
            <person name="Hess J."/>
            <person name="Varga T."/>
            <person name="Slot J."/>
            <person name="Riley R."/>
            <person name="Boka B."/>
            <person name="Rigling D."/>
            <person name="Barry K."/>
            <person name="Lee J."/>
            <person name="Mihaltcheva S."/>
            <person name="LaButti K."/>
            <person name="Lipzen A."/>
            <person name="Waldron R."/>
            <person name="Moloney N.M."/>
            <person name="Sperisen C."/>
            <person name="Kredics L."/>
            <person name="Vagvoelgyi C."/>
            <person name="Patrignani A."/>
            <person name="Fitzpatrick D."/>
            <person name="Nagy I."/>
            <person name="Doyle S."/>
            <person name="Anderson J.B."/>
            <person name="Grigoriev I.V."/>
            <person name="Gueldener U."/>
            <person name="Muensterkoetter M."/>
            <person name="Nagy L.G."/>
        </authorList>
    </citation>
    <scope>NUCLEOTIDE SEQUENCE [LARGE SCALE GENOMIC DNA]</scope>
    <source>
        <strain evidence="3">Ar21-2</strain>
    </source>
</reference>
<sequence length="294" mass="34409">PYSNPRRNADEEEDRHSCRFQNPHSRTGARPSSTVTSNDSGPQFDQKLKLADVPTWDGNGDTIVAWMWKIDDLSAWSDKVFKSYFSLPMAHHEILEEDWDTMREAIAAFYMNRKWWEDHKAKALRVTYHEWGHSSEVSDHELISEIMGGAPAVWYTMLNTESYETAVQFQNAIRFYEHTLIHLSHPSQVPQFDRPVSFRNSDSRYGNHDRIARTNLVGTSEGFPPPRFPRNDKNISKRRFMPRQKGARPCRHCGSDQHWDPECEHHYEDMKSARTNMASISFDSSQVEYDDLYY</sequence>
<keyword evidence="3" id="KW-1185">Reference proteome</keyword>
<evidence type="ECO:0000313" key="2">
    <source>
        <dbReference type="EMBL" id="PBK86329.1"/>
    </source>
</evidence>
<feature type="non-terminal residue" evidence="2">
    <location>
        <position position="1"/>
    </location>
</feature>
<dbReference type="OrthoDB" id="3203159at2759"/>
<name>A0A2H3CTD3_ARMGA</name>
<feature type="region of interest" description="Disordered" evidence="1">
    <location>
        <begin position="1"/>
        <end position="43"/>
    </location>
</feature>
<dbReference type="OMA" id="NTHEAHF"/>
<gene>
    <name evidence="2" type="ORF">ARMGADRAFT_904975</name>
</gene>
<evidence type="ECO:0000313" key="3">
    <source>
        <dbReference type="Proteomes" id="UP000217790"/>
    </source>
</evidence>
<dbReference type="Proteomes" id="UP000217790">
    <property type="component" value="Unassembled WGS sequence"/>
</dbReference>
<feature type="non-terminal residue" evidence="2">
    <location>
        <position position="294"/>
    </location>
</feature>
<accession>A0A2H3CTD3</accession>
<dbReference type="AlphaFoldDB" id="A0A2H3CTD3"/>
<organism evidence="2 3">
    <name type="scientific">Armillaria gallica</name>
    <name type="common">Bulbous honey fungus</name>
    <name type="synonym">Armillaria bulbosa</name>
    <dbReference type="NCBI Taxonomy" id="47427"/>
    <lineage>
        <taxon>Eukaryota</taxon>
        <taxon>Fungi</taxon>
        <taxon>Dikarya</taxon>
        <taxon>Basidiomycota</taxon>
        <taxon>Agaricomycotina</taxon>
        <taxon>Agaricomycetes</taxon>
        <taxon>Agaricomycetidae</taxon>
        <taxon>Agaricales</taxon>
        <taxon>Marasmiineae</taxon>
        <taxon>Physalacriaceae</taxon>
        <taxon>Armillaria</taxon>
    </lineage>
</organism>